<evidence type="ECO:0000256" key="2">
    <source>
        <dbReference type="ARBA" id="ARBA00007362"/>
    </source>
</evidence>
<feature type="transmembrane region" description="Helical" evidence="6">
    <location>
        <begin position="233"/>
        <end position="251"/>
    </location>
</feature>
<comment type="similarity">
    <text evidence="2">Belongs to the EamA transporter family.</text>
</comment>
<protein>
    <submittedName>
        <fullName evidence="8">Drug/metabolite transporter (DMT)-like permease</fullName>
    </submittedName>
</protein>
<comment type="caution">
    <text evidence="8">The sequence shown here is derived from an EMBL/GenBank/DDBJ whole genome shotgun (WGS) entry which is preliminary data.</text>
</comment>
<evidence type="ECO:0000256" key="6">
    <source>
        <dbReference type="SAM" id="Phobius"/>
    </source>
</evidence>
<feature type="transmembrane region" description="Helical" evidence="6">
    <location>
        <begin position="40"/>
        <end position="59"/>
    </location>
</feature>
<dbReference type="InterPro" id="IPR050638">
    <property type="entry name" value="AA-Vitamin_Transporters"/>
</dbReference>
<evidence type="ECO:0000313" key="9">
    <source>
        <dbReference type="Proteomes" id="UP000700732"/>
    </source>
</evidence>
<keyword evidence="9" id="KW-1185">Reference proteome</keyword>
<name>A0ABR6W844_9BACT</name>
<evidence type="ECO:0000259" key="7">
    <source>
        <dbReference type="Pfam" id="PF00892"/>
    </source>
</evidence>
<dbReference type="Proteomes" id="UP000700732">
    <property type="component" value="Unassembled WGS sequence"/>
</dbReference>
<feature type="domain" description="EamA" evidence="7">
    <location>
        <begin position="12"/>
        <end position="145"/>
    </location>
</feature>
<dbReference type="PANTHER" id="PTHR32322:SF2">
    <property type="entry name" value="EAMA DOMAIN-CONTAINING PROTEIN"/>
    <property type="match status" value="1"/>
</dbReference>
<dbReference type="PANTHER" id="PTHR32322">
    <property type="entry name" value="INNER MEMBRANE TRANSPORTER"/>
    <property type="match status" value="1"/>
</dbReference>
<evidence type="ECO:0000256" key="5">
    <source>
        <dbReference type="ARBA" id="ARBA00023136"/>
    </source>
</evidence>
<feature type="transmembrane region" description="Helical" evidence="6">
    <location>
        <begin position="128"/>
        <end position="146"/>
    </location>
</feature>
<proteinExistence type="inferred from homology"/>
<evidence type="ECO:0000313" key="8">
    <source>
        <dbReference type="EMBL" id="MBC3792756.1"/>
    </source>
</evidence>
<sequence length="304" mass="32931">MNSAPANTRILIILAFAAIYLIWGSTFLAIAWAVETIPPFLMMGLRFSVAGLVIFLYGLQRSGRSMPSGQQWFWGAVAGILMILIDYGSLSWAEQYVPSGVASVVLATTPIWLVLFDGQQRSQLLTSKTLAIGIIAGLAGVWLIFWSSRQAVPLTGIAESRYIQGMVALLIASLSWAVGTLLYRDRNTDVNVPTRMGMQMLVGGSLLLVTSGLAGEWRTFSVGQVSSTSWLSLLYLITLGTLVAHTAYLWLLQVQPPALVGTYAYVNPVIALMLGWWLDGEPLTLVIGLATLIILGAVILIKRA</sequence>
<accession>A0ABR6W844</accession>
<keyword evidence="4 6" id="KW-1133">Transmembrane helix</keyword>
<feature type="transmembrane region" description="Helical" evidence="6">
    <location>
        <begin position="12"/>
        <end position="34"/>
    </location>
</feature>
<feature type="transmembrane region" description="Helical" evidence="6">
    <location>
        <begin position="258"/>
        <end position="277"/>
    </location>
</feature>
<feature type="transmembrane region" description="Helical" evidence="6">
    <location>
        <begin position="283"/>
        <end position="301"/>
    </location>
</feature>
<keyword evidence="5 6" id="KW-0472">Membrane</keyword>
<reference evidence="8 9" key="1">
    <citation type="submission" date="2019-06" db="EMBL/GenBank/DDBJ databases">
        <title>Spirosoma utsteinense sp. nov. isolated from Antarctic ice-free soils.</title>
        <authorList>
            <person name="Tahon G."/>
        </authorList>
    </citation>
    <scope>NUCLEOTIDE SEQUENCE [LARGE SCALE GENOMIC DNA]</scope>
    <source>
        <strain evidence="8 9">LMG 31447</strain>
    </source>
</reference>
<dbReference type="Pfam" id="PF00892">
    <property type="entry name" value="EamA"/>
    <property type="match status" value="2"/>
</dbReference>
<dbReference type="InterPro" id="IPR037185">
    <property type="entry name" value="EmrE-like"/>
</dbReference>
<comment type="subcellular location">
    <subcellularLocation>
        <location evidence="1">Membrane</location>
        <topology evidence="1">Multi-pass membrane protein</topology>
    </subcellularLocation>
</comment>
<evidence type="ECO:0000256" key="3">
    <source>
        <dbReference type="ARBA" id="ARBA00022692"/>
    </source>
</evidence>
<feature type="transmembrane region" description="Helical" evidence="6">
    <location>
        <begin position="96"/>
        <end position="116"/>
    </location>
</feature>
<organism evidence="8 9">
    <name type="scientific">Spirosoma utsteinense</name>
    <dbReference type="NCBI Taxonomy" id="2585773"/>
    <lineage>
        <taxon>Bacteria</taxon>
        <taxon>Pseudomonadati</taxon>
        <taxon>Bacteroidota</taxon>
        <taxon>Cytophagia</taxon>
        <taxon>Cytophagales</taxon>
        <taxon>Cytophagaceae</taxon>
        <taxon>Spirosoma</taxon>
    </lineage>
</organism>
<dbReference type="InterPro" id="IPR000620">
    <property type="entry name" value="EamA_dom"/>
</dbReference>
<keyword evidence="3 6" id="KW-0812">Transmembrane</keyword>
<gene>
    <name evidence="8" type="ORF">FH603_3270</name>
</gene>
<feature type="transmembrane region" description="Helical" evidence="6">
    <location>
        <begin position="166"/>
        <end position="184"/>
    </location>
</feature>
<evidence type="ECO:0000256" key="1">
    <source>
        <dbReference type="ARBA" id="ARBA00004141"/>
    </source>
</evidence>
<feature type="transmembrane region" description="Helical" evidence="6">
    <location>
        <begin position="71"/>
        <end position="90"/>
    </location>
</feature>
<dbReference type="SUPFAM" id="SSF103481">
    <property type="entry name" value="Multidrug resistance efflux transporter EmrE"/>
    <property type="match status" value="2"/>
</dbReference>
<feature type="domain" description="EamA" evidence="7">
    <location>
        <begin position="165"/>
        <end position="301"/>
    </location>
</feature>
<evidence type="ECO:0000256" key="4">
    <source>
        <dbReference type="ARBA" id="ARBA00022989"/>
    </source>
</evidence>
<feature type="transmembrane region" description="Helical" evidence="6">
    <location>
        <begin position="196"/>
        <end position="213"/>
    </location>
</feature>
<dbReference type="RefSeq" id="WP_186738519.1">
    <property type="nucleotide sequence ID" value="NZ_VFIA01000019.1"/>
</dbReference>
<dbReference type="EMBL" id="VFIA01000019">
    <property type="protein sequence ID" value="MBC3792756.1"/>
    <property type="molecule type" value="Genomic_DNA"/>
</dbReference>